<dbReference type="SUPFAM" id="SSF53335">
    <property type="entry name" value="S-adenosyl-L-methionine-dependent methyltransferases"/>
    <property type="match status" value="1"/>
</dbReference>
<evidence type="ECO:0000259" key="1">
    <source>
        <dbReference type="Pfam" id="PF08241"/>
    </source>
</evidence>
<dbReference type="Proteomes" id="UP000034837">
    <property type="component" value="Unassembled WGS sequence"/>
</dbReference>
<proteinExistence type="predicted"/>
<dbReference type="CDD" id="cd02440">
    <property type="entry name" value="AdoMet_MTases"/>
    <property type="match status" value="1"/>
</dbReference>
<feature type="domain" description="Methyltransferase type 11" evidence="1">
    <location>
        <begin position="20"/>
        <end position="87"/>
    </location>
</feature>
<dbReference type="AlphaFoldDB" id="A0A0G1A6B2"/>
<gene>
    <name evidence="2" type="ORF">UV20_C0009G0044</name>
</gene>
<evidence type="ECO:0000313" key="3">
    <source>
        <dbReference type="Proteomes" id="UP000034837"/>
    </source>
</evidence>
<accession>A0A0G1A6B2</accession>
<comment type="caution">
    <text evidence="2">The sequence shown here is derived from an EMBL/GenBank/DDBJ whole genome shotgun (WGS) entry which is preliminary data.</text>
</comment>
<dbReference type="Gene3D" id="3.40.50.150">
    <property type="entry name" value="Vaccinia Virus protein VP39"/>
    <property type="match status" value="1"/>
</dbReference>
<organism evidence="2 3">
    <name type="scientific">Candidatus Magasanikbacteria bacterium GW2011_GWA2_42_32</name>
    <dbReference type="NCBI Taxonomy" id="1619039"/>
    <lineage>
        <taxon>Bacteria</taxon>
        <taxon>Candidatus Magasanikiibacteriota</taxon>
    </lineage>
</organism>
<reference evidence="2 3" key="1">
    <citation type="journal article" date="2015" name="Nature">
        <title>rRNA introns, odd ribosomes, and small enigmatic genomes across a large radiation of phyla.</title>
        <authorList>
            <person name="Brown C.T."/>
            <person name="Hug L.A."/>
            <person name="Thomas B.C."/>
            <person name="Sharon I."/>
            <person name="Castelle C.J."/>
            <person name="Singh A."/>
            <person name="Wilkins M.J."/>
            <person name="Williams K.H."/>
            <person name="Banfield J.F."/>
        </authorList>
    </citation>
    <scope>NUCLEOTIDE SEQUENCE [LARGE SCALE GENOMIC DNA]</scope>
</reference>
<dbReference type="InterPro" id="IPR013216">
    <property type="entry name" value="Methyltransf_11"/>
</dbReference>
<sequence>MNCGELKLDIGCGRVKKEGYIGIDISQYIDGKGNPKVDIVRDIEKQGLPFCDNSAVHIIANSVLEHIDDLEVVLNECWRVLKPAGILEGSVPMAGSDGAWRDPTHRRFFTESTFEYFTGVNLAKAELPLHPRYARYGFFPWNKIEIVL</sequence>
<dbReference type="InterPro" id="IPR029063">
    <property type="entry name" value="SAM-dependent_MTases_sf"/>
</dbReference>
<dbReference type="EMBL" id="LCDO01000009">
    <property type="protein sequence ID" value="KKS56565.1"/>
    <property type="molecule type" value="Genomic_DNA"/>
</dbReference>
<protein>
    <recommendedName>
        <fullName evidence="1">Methyltransferase type 11 domain-containing protein</fullName>
    </recommendedName>
</protein>
<dbReference type="Pfam" id="PF08241">
    <property type="entry name" value="Methyltransf_11"/>
    <property type="match status" value="1"/>
</dbReference>
<dbReference type="GO" id="GO:0008757">
    <property type="term" value="F:S-adenosylmethionine-dependent methyltransferase activity"/>
    <property type="evidence" value="ECO:0007669"/>
    <property type="project" value="InterPro"/>
</dbReference>
<evidence type="ECO:0000313" key="2">
    <source>
        <dbReference type="EMBL" id="KKS56565.1"/>
    </source>
</evidence>
<name>A0A0G1A6B2_9BACT</name>